<dbReference type="STRING" id="1122204.SAMN05421781_0880"/>
<dbReference type="EMBL" id="FNNC01000001">
    <property type="protein sequence ID" value="SDW21903.1"/>
    <property type="molecule type" value="Genomic_DNA"/>
</dbReference>
<evidence type="ECO:0008006" key="3">
    <source>
        <dbReference type="Google" id="ProtNLM"/>
    </source>
</evidence>
<protein>
    <recommendedName>
        <fullName evidence="3">PilZ domain-containing protein</fullName>
    </recommendedName>
</protein>
<dbReference type="RefSeq" id="WP_143030952.1">
    <property type="nucleotide sequence ID" value="NZ_FNNC01000001.1"/>
</dbReference>
<name>A0A1H2RQV8_9BACI</name>
<reference evidence="1 2" key="1">
    <citation type="submission" date="2016-10" db="EMBL/GenBank/DDBJ databases">
        <authorList>
            <person name="de Groot N.N."/>
        </authorList>
    </citation>
    <scope>NUCLEOTIDE SEQUENCE [LARGE SCALE GENOMIC DNA]</scope>
    <source>
        <strain evidence="1 2">DSM 23126</strain>
    </source>
</reference>
<keyword evidence="2" id="KW-1185">Reference proteome</keyword>
<gene>
    <name evidence="1" type="ORF">SAMN05421781_0880</name>
</gene>
<sequence length="78" mass="9191">MPDSRKNLRYYFEHQPLHGTFFIYRMDDTIVNSAAGDMTIHDLSGGGMRFFSRLNLPVTDRVLLTFSFRSLYKNFILH</sequence>
<organism evidence="1 2">
    <name type="scientific">Marinococcus luteus</name>
    <dbReference type="NCBI Taxonomy" id="1122204"/>
    <lineage>
        <taxon>Bacteria</taxon>
        <taxon>Bacillati</taxon>
        <taxon>Bacillota</taxon>
        <taxon>Bacilli</taxon>
        <taxon>Bacillales</taxon>
        <taxon>Bacillaceae</taxon>
        <taxon>Marinococcus</taxon>
    </lineage>
</organism>
<dbReference type="AlphaFoldDB" id="A0A1H2RQV8"/>
<proteinExistence type="predicted"/>
<evidence type="ECO:0000313" key="1">
    <source>
        <dbReference type="EMBL" id="SDW21903.1"/>
    </source>
</evidence>
<accession>A0A1H2RQV8</accession>
<evidence type="ECO:0000313" key="2">
    <source>
        <dbReference type="Proteomes" id="UP000199488"/>
    </source>
</evidence>
<dbReference type="Proteomes" id="UP000199488">
    <property type="component" value="Unassembled WGS sequence"/>
</dbReference>
<dbReference type="OrthoDB" id="2354159at2"/>